<feature type="transmembrane region" description="Helical" evidence="7">
    <location>
        <begin position="259"/>
        <end position="283"/>
    </location>
</feature>
<keyword evidence="4 7" id="KW-0812">Transmembrane</keyword>
<feature type="domain" description="ABC3 transporter permease C-terminal" evidence="8">
    <location>
        <begin position="268"/>
        <end position="379"/>
    </location>
</feature>
<keyword evidence="3" id="KW-1003">Cell membrane</keyword>
<dbReference type="InterPro" id="IPR051125">
    <property type="entry name" value="ABC-4/HrtB_transporter"/>
</dbReference>
<dbReference type="Proteomes" id="UP001054846">
    <property type="component" value="Chromosome"/>
</dbReference>
<keyword evidence="6 7" id="KW-0472">Membrane</keyword>
<proteinExistence type="predicted"/>
<evidence type="ECO:0000313" key="9">
    <source>
        <dbReference type="EMBL" id="UFP95137.1"/>
    </source>
</evidence>
<evidence type="ECO:0000256" key="3">
    <source>
        <dbReference type="ARBA" id="ARBA00022475"/>
    </source>
</evidence>
<evidence type="ECO:0000256" key="7">
    <source>
        <dbReference type="SAM" id="Phobius"/>
    </source>
</evidence>
<evidence type="ECO:0000259" key="8">
    <source>
        <dbReference type="Pfam" id="PF02687"/>
    </source>
</evidence>
<keyword evidence="5 7" id="KW-1133">Transmembrane helix</keyword>
<feature type="transmembrane region" description="Helical" evidence="7">
    <location>
        <begin position="316"/>
        <end position="340"/>
    </location>
</feature>
<dbReference type="InterPro" id="IPR003838">
    <property type="entry name" value="ABC3_permease_C"/>
</dbReference>
<organism evidence="9 10">
    <name type="scientific">Gloeobacter morelensis MG652769</name>
    <dbReference type="NCBI Taxonomy" id="2781736"/>
    <lineage>
        <taxon>Bacteria</taxon>
        <taxon>Bacillati</taxon>
        <taxon>Cyanobacteriota</taxon>
        <taxon>Cyanophyceae</taxon>
        <taxon>Gloeobacterales</taxon>
        <taxon>Gloeobacteraceae</taxon>
        <taxon>Gloeobacter</taxon>
        <taxon>Gloeobacter morelensis</taxon>
    </lineage>
</organism>
<keyword evidence="10" id="KW-1185">Reference proteome</keyword>
<dbReference type="NCBIfam" id="TIGR01185">
    <property type="entry name" value="devC"/>
    <property type="match status" value="1"/>
</dbReference>
<evidence type="ECO:0000256" key="1">
    <source>
        <dbReference type="ARBA" id="ARBA00004651"/>
    </source>
</evidence>
<dbReference type="PANTHER" id="PTHR43738">
    <property type="entry name" value="ABC TRANSPORTER, MEMBRANE PROTEIN"/>
    <property type="match status" value="1"/>
</dbReference>
<comment type="subcellular location">
    <subcellularLocation>
        <location evidence="1">Cell membrane</location>
        <topology evidence="1">Multi-pass membrane protein</topology>
    </subcellularLocation>
</comment>
<evidence type="ECO:0000256" key="6">
    <source>
        <dbReference type="ARBA" id="ARBA00023136"/>
    </source>
</evidence>
<dbReference type="PIRSF" id="PIRSF031773">
    <property type="entry name" value="DevC"/>
    <property type="match status" value="1"/>
</dbReference>
<feature type="transmembrane region" description="Helical" evidence="7">
    <location>
        <begin position="352"/>
        <end position="370"/>
    </location>
</feature>
<dbReference type="PANTHER" id="PTHR43738:SF1">
    <property type="entry name" value="HEMIN TRANSPORT SYSTEM PERMEASE PROTEIN HRTB-RELATED"/>
    <property type="match status" value="1"/>
</dbReference>
<evidence type="ECO:0000256" key="4">
    <source>
        <dbReference type="ARBA" id="ARBA00022692"/>
    </source>
</evidence>
<evidence type="ECO:0000256" key="2">
    <source>
        <dbReference type="ARBA" id="ARBA00022448"/>
    </source>
</evidence>
<accession>A0ABY3PP00</accession>
<evidence type="ECO:0000313" key="10">
    <source>
        <dbReference type="Proteomes" id="UP001054846"/>
    </source>
</evidence>
<dbReference type="InterPro" id="IPR005891">
    <property type="entry name" value="DevC"/>
</dbReference>
<evidence type="ECO:0000256" key="5">
    <source>
        <dbReference type="ARBA" id="ARBA00022989"/>
    </source>
</evidence>
<sequence length="383" mass="41514">MFKRTPLAWLQLRREKTRLAVALAGIAFADLLMFMQLGFLGALFTSNTALHRSFEADLVIAHAQYETLFSIQSIPRDRIYQALFVPEVAAVSAVSLSTASWRNPEALTGRTILVFGVSPARPGFRASVLPEAEALKLPERVLFDRASRPEYGPIAARFAAGQPVRTELNRTRVEVAGLVGIGPSFVADGNVITSETTFLRIFNDRSPEKIELGLLRLVPGADPLAVQSQLAARLPEDVQVLTPERFAGREADYWANSTGIGFIFGLGVAVGFIVGVVIVYQILYADVADHLAEYATLKAMGYPDAYLWGVLLQESLILSVLGFIPGIIVTLALYALAYEATLLPITMPSERLALVFGLTVLMCAGSALIASRKLSSADPADIF</sequence>
<protein>
    <submittedName>
        <fullName evidence="9">FtsX-like permease family protein</fullName>
    </submittedName>
</protein>
<dbReference type="Pfam" id="PF02687">
    <property type="entry name" value="FtsX"/>
    <property type="match status" value="1"/>
</dbReference>
<dbReference type="RefSeq" id="WP_230842319.1">
    <property type="nucleotide sequence ID" value="NZ_CP063845.1"/>
</dbReference>
<feature type="transmembrane region" description="Helical" evidence="7">
    <location>
        <begin position="20"/>
        <end position="44"/>
    </location>
</feature>
<reference evidence="9 10" key="1">
    <citation type="journal article" date="2021" name="Genome Biol. Evol.">
        <title>Complete Genome Sequencing of a Novel Gloeobacter Species from a Waterfall Cave in Mexico.</title>
        <authorList>
            <person name="Saw J.H."/>
            <person name="Cardona T."/>
            <person name="Montejano G."/>
        </authorList>
    </citation>
    <scope>NUCLEOTIDE SEQUENCE [LARGE SCALE GENOMIC DNA]</scope>
    <source>
        <strain evidence="9">MG652769</strain>
    </source>
</reference>
<name>A0ABY3PP00_9CYAN</name>
<keyword evidence="2" id="KW-0813">Transport</keyword>
<gene>
    <name evidence="9" type="ORF">ISF26_02465</name>
</gene>
<dbReference type="EMBL" id="CP063845">
    <property type="protein sequence ID" value="UFP95137.1"/>
    <property type="molecule type" value="Genomic_DNA"/>
</dbReference>